<comment type="caution">
    <text evidence="1">The sequence shown here is derived from an EMBL/GenBank/DDBJ whole genome shotgun (WGS) entry which is preliminary data.</text>
</comment>
<organism evidence="1 2">
    <name type="scientific">Noviherbaspirillum denitrificans</name>
    <dbReference type="NCBI Taxonomy" id="1968433"/>
    <lineage>
        <taxon>Bacteria</taxon>
        <taxon>Pseudomonadati</taxon>
        <taxon>Pseudomonadota</taxon>
        <taxon>Betaproteobacteria</taxon>
        <taxon>Burkholderiales</taxon>
        <taxon>Oxalobacteraceae</taxon>
        <taxon>Noviherbaspirillum</taxon>
    </lineage>
</organism>
<dbReference type="RefSeq" id="WP_170942161.1">
    <property type="nucleotide sequence ID" value="NZ_LSTO01000001.1"/>
</dbReference>
<evidence type="ECO:0000313" key="2">
    <source>
        <dbReference type="Proteomes" id="UP000197535"/>
    </source>
</evidence>
<proteinExistence type="predicted"/>
<evidence type="ECO:0000313" key="1">
    <source>
        <dbReference type="EMBL" id="OWW21349.1"/>
    </source>
</evidence>
<reference evidence="1 2" key="1">
    <citation type="submission" date="2016-02" db="EMBL/GenBank/DDBJ databases">
        <authorList>
            <person name="Wen L."/>
            <person name="He K."/>
            <person name="Yang H."/>
        </authorList>
    </citation>
    <scope>NUCLEOTIDE SEQUENCE [LARGE SCALE GENOMIC DNA]</scope>
    <source>
        <strain evidence="1 2">TSA40</strain>
    </source>
</reference>
<accession>A0A254TFB3</accession>
<dbReference type="EMBL" id="LSTO01000001">
    <property type="protein sequence ID" value="OWW21349.1"/>
    <property type="molecule type" value="Genomic_DNA"/>
</dbReference>
<dbReference type="Proteomes" id="UP000197535">
    <property type="component" value="Unassembled WGS sequence"/>
</dbReference>
<gene>
    <name evidence="1" type="ORF">AYR66_19560</name>
</gene>
<protein>
    <submittedName>
        <fullName evidence="1">Uncharacterized protein</fullName>
    </submittedName>
</protein>
<keyword evidence="2" id="KW-1185">Reference proteome</keyword>
<name>A0A254TFB3_9BURK</name>
<dbReference type="AlphaFoldDB" id="A0A254TFB3"/>
<sequence length="67" mass="7206">MWLTAVISAMMSVTRLTLSTISCIVCPAAPTNLLHDFGQLLLMAIFAFKDDNSSDCNADVTHFAATV</sequence>